<dbReference type="PANTHER" id="PTHR46706:SF12">
    <property type="entry name" value="PROTEIN QUA-1-RELATED"/>
    <property type="match status" value="1"/>
</dbReference>
<feature type="region of interest" description="Disordered" evidence="2">
    <location>
        <begin position="484"/>
        <end position="531"/>
    </location>
</feature>
<feature type="signal peptide" evidence="3">
    <location>
        <begin position="1"/>
        <end position="20"/>
    </location>
</feature>
<dbReference type="PANTHER" id="PTHR46706">
    <property type="entry name" value="PROTEIN QUA-1-RELATED"/>
    <property type="match status" value="1"/>
</dbReference>
<evidence type="ECO:0000256" key="2">
    <source>
        <dbReference type="SAM" id="MobiDB-lite"/>
    </source>
</evidence>
<gene>
    <name evidence="4" type="ORF">MENT_LOCUS14831</name>
</gene>
<keyword evidence="1" id="KW-0217">Developmental protein</keyword>
<dbReference type="EMBL" id="CAJEWN010000085">
    <property type="protein sequence ID" value="CAD2161401.1"/>
    <property type="molecule type" value="Genomic_DNA"/>
</dbReference>
<dbReference type="Proteomes" id="UP000580250">
    <property type="component" value="Unassembled WGS sequence"/>
</dbReference>
<protein>
    <submittedName>
        <fullName evidence="4">Uncharacterized protein</fullName>
    </submittedName>
</protein>
<keyword evidence="3" id="KW-0732">Signal</keyword>
<feature type="compositionally biased region" description="Polar residues" evidence="2">
    <location>
        <begin position="492"/>
        <end position="506"/>
    </location>
</feature>
<feature type="chain" id="PRO_5028084143" evidence="3">
    <location>
        <begin position="21"/>
        <end position="569"/>
    </location>
</feature>
<sequence length="569" mass="61835">MYQIIFTILLPFIITKSIIASFCGKSGVPYSLEILANGAPVLGCAQPSCVISAVDENGEFQEDSQFLTDANGQSDGFFREGDRAVKRYRHPSGAKIVANCSGQFNELSCPRRNQWVGGIEYIDHPRQPLILQCCTFEGLRFSQEVGSTSIGPGEAITGGEVVRGGRQISFDVIANVRKIVKHGEGPEGSKMSYEVTVRRMNCLPDPPETEVEFDLDVASEVSKILVGAGNKEITDKLNEGKKQQQISPKFRNEKQKQKIEKLPEINGGEDRKFLAPNNVHPRIMAPSSRNLQQFIGQNSGNNIEELPPSQQQFVEQQQFPASQPFPPSQQFPSQFVSEGQRVGEQVFQPQDGQQFPQQFQQTSGAGGSFPQIPNDSVTQLASTPAPLFGLMSMPTHSFPTLPPHTFPTHSFPTLPPHTFPTHSFPTLPPHTFPSLPTHSFPTLPPHTFPPHSFPTLPPMFGVTTTASPTFGDSSGRAVAFAAPSVSASSSAGRTTFGQQSDGSQAHYNPHSPMRRDQSGLPTGHQSPPRMAPAMGTVLAAMQGDRFPIMHPVLGLIGYSNAPQPGQQMG</sequence>
<reference evidence="4 5" key="1">
    <citation type="submission" date="2020-08" db="EMBL/GenBank/DDBJ databases">
        <authorList>
            <person name="Koutsovoulos G."/>
            <person name="Danchin GJ E."/>
        </authorList>
    </citation>
    <scope>NUCLEOTIDE SEQUENCE [LARGE SCALE GENOMIC DNA]</scope>
</reference>
<accession>A0A6V7UNS1</accession>
<comment type="caution">
    <text evidence="4">The sequence shown here is derived from an EMBL/GenBank/DDBJ whole genome shotgun (WGS) entry which is preliminary data.</text>
</comment>
<evidence type="ECO:0000256" key="1">
    <source>
        <dbReference type="ARBA" id="ARBA00022473"/>
    </source>
</evidence>
<organism evidence="4 5">
    <name type="scientific">Meloidogyne enterolobii</name>
    <name type="common">Root-knot nematode worm</name>
    <name type="synonym">Meloidogyne mayaguensis</name>
    <dbReference type="NCBI Taxonomy" id="390850"/>
    <lineage>
        <taxon>Eukaryota</taxon>
        <taxon>Metazoa</taxon>
        <taxon>Ecdysozoa</taxon>
        <taxon>Nematoda</taxon>
        <taxon>Chromadorea</taxon>
        <taxon>Rhabditida</taxon>
        <taxon>Tylenchina</taxon>
        <taxon>Tylenchomorpha</taxon>
        <taxon>Tylenchoidea</taxon>
        <taxon>Meloidogynidae</taxon>
        <taxon>Meloidogyninae</taxon>
        <taxon>Meloidogyne</taxon>
    </lineage>
</organism>
<dbReference type="OrthoDB" id="5860691at2759"/>
<dbReference type="AlphaFoldDB" id="A0A6V7UNS1"/>
<evidence type="ECO:0000256" key="3">
    <source>
        <dbReference type="SAM" id="SignalP"/>
    </source>
</evidence>
<name>A0A6V7UNS1_MELEN</name>
<evidence type="ECO:0000313" key="4">
    <source>
        <dbReference type="EMBL" id="CAD2161401.1"/>
    </source>
</evidence>
<dbReference type="InterPro" id="IPR052140">
    <property type="entry name" value="Dev_Signal_Hedgehog-like"/>
</dbReference>
<proteinExistence type="predicted"/>
<evidence type="ECO:0000313" key="5">
    <source>
        <dbReference type="Proteomes" id="UP000580250"/>
    </source>
</evidence>